<evidence type="ECO:0000256" key="3">
    <source>
        <dbReference type="ARBA" id="ARBA00022729"/>
    </source>
</evidence>
<feature type="domain" description="Periplasmic binding protein" evidence="5">
    <location>
        <begin position="45"/>
        <end position="297"/>
    </location>
</feature>
<dbReference type="PANTHER" id="PTHR46847:SF1">
    <property type="entry name" value="D-ALLOSE-BINDING PERIPLASMIC PROTEIN-RELATED"/>
    <property type="match status" value="1"/>
</dbReference>
<dbReference type="SUPFAM" id="SSF53822">
    <property type="entry name" value="Periplasmic binding protein-like I"/>
    <property type="match status" value="1"/>
</dbReference>
<dbReference type="EMBL" id="BOON01000061">
    <property type="protein sequence ID" value="GII25916.1"/>
    <property type="molecule type" value="Genomic_DNA"/>
</dbReference>
<comment type="caution">
    <text evidence="6">The sequence shown here is derived from an EMBL/GenBank/DDBJ whole genome shotgun (WGS) entry which is preliminary data.</text>
</comment>
<evidence type="ECO:0000256" key="2">
    <source>
        <dbReference type="ARBA" id="ARBA00007639"/>
    </source>
</evidence>
<evidence type="ECO:0000313" key="7">
    <source>
        <dbReference type="Proteomes" id="UP000599074"/>
    </source>
</evidence>
<dbReference type="Proteomes" id="UP000599074">
    <property type="component" value="Unassembled WGS sequence"/>
</dbReference>
<dbReference type="Gene3D" id="3.40.50.2300">
    <property type="match status" value="2"/>
</dbReference>
<feature type="signal peptide" evidence="4">
    <location>
        <begin position="1"/>
        <end position="23"/>
    </location>
</feature>
<sequence>MRTNRTLATLAVAVLAVAASTVAGCGNADDSGGSGGSGKKKITLIQGVANEPFYTSMYCGAKDEAATLDVDLEVTAAAKWDVAQQTTVANAVTAKRPDAVLIAPVDKEAMAGPVRLLAGSGSKVIFVDTELSDTSLGLSRVASDNRLGGHLGAKSLARLVGDKGKVLVLAPARGIATTDDRVAGFKAELAAHPGVALISEQYPGDDAAKAQAVVSATLAAHPDLAGIFAANLVTGEGAASALKSAGRTGAVKLVEFDASPAQVEALKAGAIQALISQEPLDIGRQGVRQAVNALDGKPVQARISTQLVEVTKDNLNDPKVAQYLYRSTC</sequence>
<dbReference type="InterPro" id="IPR028082">
    <property type="entry name" value="Peripla_BP_I"/>
</dbReference>
<evidence type="ECO:0000313" key="6">
    <source>
        <dbReference type="EMBL" id="GII25916.1"/>
    </source>
</evidence>
<dbReference type="PROSITE" id="PS51257">
    <property type="entry name" value="PROKAR_LIPOPROTEIN"/>
    <property type="match status" value="1"/>
</dbReference>
<comment type="similarity">
    <text evidence="2">Belongs to the bacterial solute-binding protein 2 family.</text>
</comment>
<keyword evidence="7" id="KW-1185">Reference proteome</keyword>
<dbReference type="PANTHER" id="PTHR46847">
    <property type="entry name" value="D-ALLOSE-BINDING PERIPLASMIC PROTEIN-RELATED"/>
    <property type="match status" value="1"/>
</dbReference>
<comment type="subcellular location">
    <subcellularLocation>
        <location evidence="1">Cell envelope</location>
    </subcellularLocation>
</comment>
<protein>
    <submittedName>
        <fullName evidence="6">Sugar ABC transporter substrate-binding protein</fullName>
    </submittedName>
</protein>
<feature type="chain" id="PRO_5039080036" evidence="4">
    <location>
        <begin position="24"/>
        <end position="329"/>
    </location>
</feature>
<evidence type="ECO:0000256" key="4">
    <source>
        <dbReference type="SAM" id="SignalP"/>
    </source>
</evidence>
<proteinExistence type="inferred from homology"/>
<reference evidence="6" key="1">
    <citation type="submission" date="2021-01" db="EMBL/GenBank/DDBJ databases">
        <title>Whole genome shotgun sequence of Planosporangium mesophilum NBRC 109066.</title>
        <authorList>
            <person name="Komaki H."/>
            <person name="Tamura T."/>
        </authorList>
    </citation>
    <scope>NUCLEOTIDE SEQUENCE</scope>
    <source>
        <strain evidence="6">NBRC 109066</strain>
    </source>
</reference>
<dbReference type="InterPro" id="IPR025997">
    <property type="entry name" value="SBP_2_dom"/>
</dbReference>
<dbReference type="RefSeq" id="WP_168117439.1">
    <property type="nucleotide sequence ID" value="NZ_BOON01000061.1"/>
</dbReference>
<dbReference type="AlphaFoldDB" id="A0A8J3TI07"/>
<name>A0A8J3TI07_9ACTN</name>
<dbReference type="CDD" id="cd20007">
    <property type="entry name" value="PBP1_ABC_sugar_binding-like"/>
    <property type="match status" value="1"/>
</dbReference>
<gene>
    <name evidence="6" type="primary">rbsB_2</name>
    <name evidence="6" type="ORF">Pme01_55130</name>
</gene>
<evidence type="ECO:0000259" key="5">
    <source>
        <dbReference type="Pfam" id="PF13407"/>
    </source>
</evidence>
<dbReference type="GO" id="GO:0030313">
    <property type="term" value="C:cell envelope"/>
    <property type="evidence" value="ECO:0007669"/>
    <property type="project" value="UniProtKB-SubCell"/>
</dbReference>
<dbReference type="Pfam" id="PF13407">
    <property type="entry name" value="Peripla_BP_4"/>
    <property type="match status" value="1"/>
</dbReference>
<accession>A0A8J3TI07</accession>
<organism evidence="6 7">
    <name type="scientific">Planosporangium mesophilum</name>
    <dbReference type="NCBI Taxonomy" id="689768"/>
    <lineage>
        <taxon>Bacteria</taxon>
        <taxon>Bacillati</taxon>
        <taxon>Actinomycetota</taxon>
        <taxon>Actinomycetes</taxon>
        <taxon>Micromonosporales</taxon>
        <taxon>Micromonosporaceae</taxon>
        <taxon>Planosporangium</taxon>
    </lineage>
</organism>
<dbReference type="GO" id="GO:0030246">
    <property type="term" value="F:carbohydrate binding"/>
    <property type="evidence" value="ECO:0007669"/>
    <property type="project" value="UniProtKB-ARBA"/>
</dbReference>
<keyword evidence="3 4" id="KW-0732">Signal</keyword>
<evidence type="ECO:0000256" key="1">
    <source>
        <dbReference type="ARBA" id="ARBA00004196"/>
    </source>
</evidence>